<evidence type="ECO:0000313" key="2">
    <source>
        <dbReference type="EMBL" id="QXV92233.1"/>
    </source>
</evidence>
<keyword evidence="2" id="KW-0614">Plasmid</keyword>
<evidence type="ECO:0000256" key="1">
    <source>
        <dbReference type="SAM" id="Coils"/>
    </source>
</evidence>
<dbReference type="RefSeq" id="WP_003984069.1">
    <property type="nucleotide sequence ID" value="NZ_CP025552.1"/>
</dbReference>
<dbReference type="GeneID" id="66860436"/>
<protein>
    <recommendedName>
        <fullName evidence="3">Large ATP-binding protein</fullName>
    </recommendedName>
</protein>
<dbReference type="AlphaFoldDB" id="A0A8F7KUN3"/>
<geneLocation type="plasmid" evidence="2">
    <name>unnamed</name>
</geneLocation>
<proteinExistence type="predicted"/>
<accession>A0A8F7KUN3</accession>
<dbReference type="OMA" id="CCPACEA"/>
<reference evidence="2" key="1">
    <citation type="submission" date="2021-06" db="EMBL/GenBank/DDBJ databases">
        <authorList>
            <person name="Tome M."/>
            <person name="Jakse J."/>
            <person name="Slemc L."/>
            <person name="Garcia A.R."/>
            <person name="Petkovic H."/>
        </authorList>
    </citation>
    <scope>NUCLEOTIDE SEQUENCE</scope>
    <source>
        <plasmid evidence="2">unnamed</plasmid>
    </source>
</reference>
<dbReference type="SUPFAM" id="SSF52540">
    <property type="entry name" value="P-loop containing nucleoside triphosphate hydrolases"/>
    <property type="match status" value="1"/>
</dbReference>
<name>A0A8F7KUN3_STRRM</name>
<organism evidence="2">
    <name type="scientific">Streptomyces rimosus</name>
    <dbReference type="NCBI Taxonomy" id="1927"/>
    <lineage>
        <taxon>Bacteria</taxon>
        <taxon>Bacillati</taxon>
        <taxon>Actinomycetota</taxon>
        <taxon>Actinomycetes</taxon>
        <taxon>Kitasatosporales</taxon>
        <taxon>Streptomycetaceae</taxon>
        <taxon>Streptomyces</taxon>
    </lineage>
</organism>
<feature type="coiled-coil region" evidence="1">
    <location>
        <begin position="400"/>
        <end position="441"/>
    </location>
</feature>
<dbReference type="Gene3D" id="3.40.50.300">
    <property type="entry name" value="P-loop containing nucleotide triphosphate hydrolases"/>
    <property type="match status" value="2"/>
</dbReference>
<feature type="coiled-coil region" evidence="1">
    <location>
        <begin position="263"/>
        <end position="313"/>
    </location>
</feature>
<dbReference type="InterPro" id="IPR027417">
    <property type="entry name" value="P-loop_NTPase"/>
</dbReference>
<sequence>MSDFVETVARRAGVDSEQAGEILARHGVRESGVLPRPHQLLIKGLAFTGEKSGKSTGTVDFSWDLGPGLWGVTADNLRGKSSILEIVWWCLRGTGALQADVRKWIHHVRLDAQVDGEAFTVRVDDTGDQLTGTLAVGVQQHVTSFADETEFASVMGAFMMDRLGLEFLRGWRKDTPARSDTDSGSRDGQVVVTSWPAFSHALLCRNRESDALLGETAGGGTMVSLLQMFVGLPWTTTRRDAKAALDLVQQTLRGQRRRAQQDLTARSSSLQDLKDQLAQARQRATQVAAAPSLEAAAEAVEQAGARLAELTAQHTDAVQQMHQTRQAEEEIHGTLVLDQARLRDLRETAVAQRFFGALKPTCCPRCSTALDQLPHADLDETHCRICGSAPAEVPADLSAAEDLAATVETLKEAYSQAKTAVQQAAKAATAIEAALAQARADLITAQAAMPRESALRAHLEVARLEGKLAERQAADQHARRPDGMSAEEQVLEAAAKEADKRAKDTSTTLLGAVSEEICRLGIRLGMKELQDIKLLGNGKLEITKGGSKTTFTAVTPGEQVRLRIATLLALLRVGKETGVGRHPGLLLLDSAGAQETIDVDVAEVLSQLKDICEETAGLQIIMATAKRDLATAAIPADRLRVAGPGDPVW</sequence>
<gene>
    <name evidence="2" type="ORF">M4018_084360</name>
</gene>
<evidence type="ECO:0008006" key="3">
    <source>
        <dbReference type="Google" id="ProtNLM"/>
    </source>
</evidence>
<dbReference type="EMBL" id="MZ502218">
    <property type="protein sequence ID" value="QXV92233.1"/>
    <property type="molecule type" value="Genomic_DNA"/>
</dbReference>
<keyword evidence="1" id="KW-0175">Coiled coil</keyword>